<dbReference type="InterPro" id="IPR057082">
    <property type="entry name" value="PH_C"/>
</dbReference>
<sequence>MYNEMNKELPGTTLPARFVMYTQFLVQLQLRLTKSSTFDRNALHVLRRRILDLREVRGIVPPDPTPRALLGWYEPTEYGDEETNTHWAEKIFSRPLLAKTKLPKSKRPCEALSSLHRIGKMSMSPDIKILVKRTFDHGRLSVTFLLQTIHDYPYVFIRTDHEGQPMVSTYGAHELCIERRDSATLQFTRWSESEQRTKLWASLVFTIWEEMILFHCIFLCLKARSILRENIRESEYKLQEEDALFQAKIVDDGFSHSLSICHDSHTDRKRLYATVLDSRELKHCPVWTAFLPVSQNRTWLFRKSRHRVWLRGIRPYVFCEKYRPRHQRRTAGAFELYFVKEEAANRFLEVFELPETASTINDASSQGTADL</sequence>
<comment type="caution">
    <text evidence="3">The sequence shown here is derived from an EMBL/GenBank/DDBJ whole genome shotgun (WGS) entry which is preliminary data.</text>
</comment>
<evidence type="ECO:0000313" key="4">
    <source>
        <dbReference type="Proteomes" id="UP000829685"/>
    </source>
</evidence>
<accession>A0A9P9WPV2</accession>
<evidence type="ECO:0000259" key="1">
    <source>
        <dbReference type="Pfam" id="PF23074"/>
    </source>
</evidence>
<evidence type="ECO:0000259" key="2">
    <source>
        <dbReference type="Pfam" id="PF23076"/>
    </source>
</evidence>
<dbReference type="Pfam" id="PF23074">
    <property type="entry name" value="PH_FT_N"/>
    <property type="match status" value="1"/>
</dbReference>
<proteinExistence type="predicted"/>
<feature type="domain" description="PH" evidence="1">
    <location>
        <begin position="121"/>
        <end position="240"/>
    </location>
</feature>
<reference evidence="3" key="1">
    <citation type="submission" date="2021-03" db="EMBL/GenBank/DDBJ databases">
        <title>Revisited historic fungal species revealed as producer of novel bioactive compounds through whole genome sequencing and comparative genomics.</title>
        <authorList>
            <person name="Vignolle G.A."/>
            <person name="Hochenegger N."/>
            <person name="Mach R.L."/>
            <person name="Mach-Aigner A.R."/>
            <person name="Javad Rahimi M."/>
            <person name="Salim K.A."/>
            <person name="Chan C.M."/>
            <person name="Lim L.B.L."/>
            <person name="Cai F."/>
            <person name="Druzhinina I.S."/>
            <person name="U'Ren J.M."/>
            <person name="Derntl C."/>
        </authorList>
    </citation>
    <scope>NUCLEOTIDE SEQUENCE</scope>
    <source>
        <strain evidence="3">TUCIM 5799</strain>
    </source>
</reference>
<gene>
    <name evidence="3" type="ORF">JX265_004635</name>
</gene>
<protein>
    <submittedName>
        <fullName evidence="3">Uncharacterized protein</fullName>
    </submittedName>
</protein>
<name>A0A9P9WPV2_9PEZI</name>
<organism evidence="3 4">
    <name type="scientific">Neoarthrinium moseri</name>
    <dbReference type="NCBI Taxonomy" id="1658444"/>
    <lineage>
        <taxon>Eukaryota</taxon>
        <taxon>Fungi</taxon>
        <taxon>Dikarya</taxon>
        <taxon>Ascomycota</taxon>
        <taxon>Pezizomycotina</taxon>
        <taxon>Sordariomycetes</taxon>
        <taxon>Xylariomycetidae</taxon>
        <taxon>Amphisphaeriales</taxon>
        <taxon>Apiosporaceae</taxon>
        <taxon>Neoarthrinium</taxon>
    </lineage>
</organism>
<feature type="domain" description="PH" evidence="2">
    <location>
        <begin position="243"/>
        <end position="352"/>
    </location>
</feature>
<dbReference type="Proteomes" id="UP000829685">
    <property type="component" value="Unassembled WGS sequence"/>
</dbReference>
<dbReference type="OrthoDB" id="5345571at2759"/>
<evidence type="ECO:0000313" key="3">
    <source>
        <dbReference type="EMBL" id="KAI1874427.1"/>
    </source>
</evidence>
<dbReference type="Pfam" id="PF23076">
    <property type="entry name" value="PH_FT_C"/>
    <property type="match status" value="1"/>
</dbReference>
<dbReference type="EMBL" id="JAFIMR010000009">
    <property type="protein sequence ID" value="KAI1874427.1"/>
    <property type="molecule type" value="Genomic_DNA"/>
</dbReference>
<dbReference type="AlphaFoldDB" id="A0A9P9WPV2"/>
<keyword evidence="4" id="KW-1185">Reference proteome</keyword>
<dbReference type="InterPro" id="IPR057081">
    <property type="entry name" value="PH_N"/>
</dbReference>